<keyword evidence="2" id="KW-0325">Glycoprotein</keyword>
<dbReference type="Proteomes" id="UP000292052">
    <property type="component" value="Unassembled WGS sequence"/>
</dbReference>
<dbReference type="OrthoDB" id="10044505at2759"/>
<dbReference type="SUPFAM" id="SSF49742">
    <property type="entry name" value="PHM/PNGase F"/>
    <property type="match status" value="1"/>
</dbReference>
<dbReference type="InterPro" id="IPR000323">
    <property type="entry name" value="Cu2_ascorb_mOase_N"/>
</dbReference>
<dbReference type="InterPro" id="IPR036939">
    <property type="entry name" value="Cu2_ascorb_mOase_N_sf"/>
</dbReference>
<dbReference type="EMBL" id="QDEB01132258">
    <property type="protein sequence ID" value="RZB38970.1"/>
    <property type="molecule type" value="Genomic_DNA"/>
</dbReference>
<organism evidence="4 5">
    <name type="scientific">Asbolus verrucosus</name>
    <name type="common">Desert ironclad beetle</name>
    <dbReference type="NCBI Taxonomy" id="1661398"/>
    <lineage>
        <taxon>Eukaryota</taxon>
        <taxon>Metazoa</taxon>
        <taxon>Ecdysozoa</taxon>
        <taxon>Arthropoda</taxon>
        <taxon>Hexapoda</taxon>
        <taxon>Insecta</taxon>
        <taxon>Pterygota</taxon>
        <taxon>Neoptera</taxon>
        <taxon>Endopterygota</taxon>
        <taxon>Coleoptera</taxon>
        <taxon>Polyphaga</taxon>
        <taxon>Cucujiformia</taxon>
        <taxon>Tenebrionidae</taxon>
        <taxon>Pimeliinae</taxon>
        <taxon>Asbolus</taxon>
    </lineage>
</organism>
<dbReference type="Pfam" id="PF01082">
    <property type="entry name" value="Cu2_monooxygen"/>
    <property type="match status" value="1"/>
</dbReference>
<evidence type="ECO:0000256" key="1">
    <source>
        <dbReference type="ARBA" id="ARBA00022729"/>
    </source>
</evidence>
<feature type="domain" description="Copper type II ascorbate-dependent monooxygenase N-terminal" evidence="3">
    <location>
        <begin position="9"/>
        <end position="73"/>
    </location>
</feature>
<gene>
    <name evidence="4" type="ORF">BDFB_002675</name>
</gene>
<name>A0A482V0F1_ASBVE</name>
<dbReference type="PANTHER" id="PTHR10680">
    <property type="entry name" value="PEPTIDYL-GLYCINE ALPHA-AMIDATING MONOOXYGENASE"/>
    <property type="match status" value="1"/>
</dbReference>
<comment type="caution">
    <text evidence="4">The sequence shown here is derived from an EMBL/GenBank/DDBJ whole genome shotgun (WGS) entry which is preliminary data.</text>
</comment>
<evidence type="ECO:0000256" key="2">
    <source>
        <dbReference type="ARBA" id="ARBA00023180"/>
    </source>
</evidence>
<dbReference type="AlphaFoldDB" id="A0A482V0F1"/>
<reference evidence="4 5" key="1">
    <citation type="submission" date="2017-03" db="EMBL/GenBank/DDBJ databases">
        <title>Genome of the blue death feigning beetle - Asbolus verrucosus.</title>
        <authorList>
            <person name="Rider S.D."/>
        </authorList>
    </citation>
    <scope>NUCLEOTIDE SEQUENCE [LARGE SCALE GENOMIC DNA]</scope>
    <source>
        <strain evidence="4">Butters</strain>
        <tissue evidence="4">Head and leg muscle</tissue>
    </source>
</reference>
<dbReference type="GO" id="GO:0005576">
    <property type="term" value="C:extracellular region"/>
    <property type="evidence" value="ECO:0007669"/>
    <property type="project" value="TreeGrafter"/>
</dbReference>
<keyword evidence="1" id="KW-0732">Signal</keyword>
<dbReference type="GO" id="GO:0016715">
    <property type="term" value="F:oxidoreductase activity, acting on paired donors, with incorporation or reduction of molecular oxygen, reduced ascorbate as one donor, and incorporation of one atom of oxygen"/>
    <property type="evidence" value="ECO:0007669"/>
    <property type="project" value="InterPro"/>
</dbReference>
<keyword evidence="5" id="KW-1185">Reference proteome</keyword>
<dbReference type="PANTHER" id="PTHR10680:SF14">
    <property type="entry name" value="PEPTIDYL-GLYCINE ALPHA-AMIDATING MONOOXYGENASE"/>
    <property type="match status" value="1"/>
</dbReference>
<accession>A0A482V0F1</accession>
<evidence type="ECO:0000259" key="3">
    <source>
        <dbReference type="Pfam" id="PF01082"/>
    </source>
</evidence>
<proteinExistence type="predicted"/>
<dbReference type="InterPro" id="IPR008977">
    <property type="entry name" value="PHM/PNGase_F_dom_sf"/>
</dbReference>
<sequence length="96" mass="11043">MWCYSNLRDCGEMASSDSDPRMKKANPCADGSNVIYAWALNAKPLQLPENVGFQVGKGTQIQYLVLQIHYSKKFKSRVNWLEFCYLGLVELYHHIL</sequence>
<dbReference type="GO" id="GO:0005507">
    <property type="term" value="F:copper ion binding"/>
    <property type="evidence" value="ECO:0007669"/>
    <property type="project" value="InterPro"/>
</dbReference>
<evidence type="ECO:0000313" key="4">
    <source>
        <dbReference type="EMBL" id="RZB38970.1"/>
    </source>
</evidence>
<protein>
    <submittedName>
        <fullName evidence="4">Cu2 monooxygen domain containing protein</fullName>
    </submittedName>
</protein>
<dbReference type="Gene3D" id="2.60.120.310">
    <property type="entry name" value="Copper type II, ascorbate-dependent monooxygenase, N-terminal domain"/>
    <property type="match status" value="1"/>
</dbReference>
<evidence type="ECO:0000313" key="5">
    <source>
        <dbReference type="Proteomes" id="UP000292052"/>
    </source>
</evidence>